<dbReference type="Gene3D" id="3.40.50.300">
    <property type="entry name" value="P-loop containing nucleotide triphosphate hydrolases"/>
    <property type="match status" value="2"/>
</dbReference>
<dbReference type="PANTHER" id="PTHR42926">
    <property type="match status" value="1"/>
</dbReference>
<dbReference type="PIRSF" id="PIRSF039117">
    <property type="entry name" value="KaiC"/>
    <property type="match status" value="1"/>
</dbReference>
<keyword evidence="5" id="KW-0418">Kinase</keyword>
<dbReference type="InterPro" id="IPR010624">
    <property type="entry name" value="KaiC_dom"/>
</dbReference>
<dbReference type="SUPFAM" id="SSF52540">
    <property type="entry name" value="P-loop containing nucleoside triphosphate hydrolases"/>
    <property type="match status" value="2"/>
</dbReference>
<dbReference type="EMBL" id="JBHSXI010000023">
    <property type="protein sequence ID" value="MFC6890414.1"/>
    <property type="molecule type" value="Genomic_DNA"/>
</dbReference>
<protein>
    <recommendedName>
        <fullName evidence="1">non-specific serine/threonine protein kinase</fullName>
        <ecNumber evidence="1">2.7.11.1</ecNumber>
    </recommendedName>
</protein>
<gene>
    <name evidence="8" type="ORF">ACFQEY_15565</name>
</gene>
<proteinExistence type="predicted"/>
<dbReference type="InterPro" id="IPR014774">
    <property type="entry name" value="KaiC-like_dom"/>
</dbReference>
<dbReference type="Pfam" id="PF06745">
    <property type="entry name" value="ATPase"/>
    <property type="match status" value="2"/>
</dbReference>
<dbReference type="PROSITE" id="PS51146">
    <property type="entry name" value="KAIC"/>
    <property type="match status" value="2"/>
</dbReference>
<keyword evidence="9" id="KW-1185">Reference proteome</keyword>
<dbReference type="InterPro" id="IPR051347">
    <property type="entry name" value="Circadian_clock_KaiC-rel"/>
</dbReference>
<comment type="caution">
    <text evidence="8">The sequence shown here is derived from an EMBL/GenBank/DDBJ whole genome shotgun (WGS) entry which is preliminary data.</text>
</comment>
<dbReference type="PANTHER" id="PTHR42926:SF1">
    <property type="entry name" value="CIRCADIAN CLOCK OSCILLATOR PROTEIN KAIC 1"/>
    <property type="match status" value="1"/>
</dbReference>
<keyword evidence="2" id="KW-0597">Phosphoprotein</keyword>
<keyword evidence="6" id="KW-0378">Hydrolase</keyword>
<accession>A0ABD5ULQ6</accession>
<dbReference type="AlphaFoldDB" id="A0ABD5ULQ6"/>
<dbReference type="GO" id="GO:0016787">
    <property type="term" value="F:hydrolase activity"/>
    <property type="evidence" value="ECO:0007669"/>
    <property type="project" value="UniProtKB-KW"/>
</dbReference>
<organism evidence="8 9">
    <name type="scientific">Halorubrum trueperi</name>
    <dbReference type="NCBI Taxonomy" id="2004704"/>
    <lineage>
        <taxon>Archaea</taxon>
        <taxon>Methanobacteriati</taxon>
        <taxon>Methanobacteriota</taxon>
        <taxon>Stenosarchaea group</taxon>
        <taxon>Halobacteria</taxon>
        <taxon>Halobacteriales</taxon>
        <taxon>Haloferacaceae</taxon>
        <taxon>Halorubrum</taxon>
    </lineage>
</organism>
<dbReference type="Proteomes" id="UP001596333">
    <property type="component" value="Unassembled WGS sequence"/>
</dbReference>
<evidence type="ECO:0000256" key="4">
    <source>
        <dbReference type="ARBA" id="ARBA00022737"/>
    </source>
</evidence>
<keyword evidence="4" id="KW-0677">Repeat</keyword>
<dbReference type="InterPro" id="IPR003593">
    <property type="entry name" value="AAA+_ATPase"/>
</dbReference>
<dbReference type="EC" id="2.7.11.1" evidence="1"/>
<dbReference type="InterPro" id="IPR030665">
    <property type="entry name" value="KaiC"/>
</dbReference>
<sequence length="493" mass="54497">MSSPLAERASTGISGLDEILSGGLIPERSYMIRGQAGSGKTILSLHFLQQGVDEGETALFINLEEDVRDLKANAAALGLDTGAIEFLDLSPIADVFTEHRSYEVFSPSEVEQESLTERIIEGVTAVEPDRVVVDPLTQLRFLMADDYQFRKQVVGFMRFLKDRDATVVFTVQNTESLPTDDLEFITDGTIRLGVEEYGKTIDVPKFRGSSTQGGDHAYRITDAGIEVSPALQPGKHTGEFVSEQISSGVPEVDALLSGGLERGTVSIVSGPTGVGKTTLSTQFMKEAADRGERSVIYLFEETEETFLTRSRAVNIPVDEMIEKGTLQVNEVEALERSPQEFARTVREEVEDRGADIVMVDGIAGYRLTLRGEGGMMLQQMHALGRYLKNMGVTAIFIDETQNITGEFQATVENISYLADNIVFLRHLEVQGELRKAIGVLKKRTSDFERTIREFRITEDGVKVGEPMTGLRGILGGTPEIVDRVERRDERWDE</sequence>
<dbReference type="RefSeq" id="WP_379770321.1">
    <property type="nucleotide sequence ID" value="NZ_JBHSXI010000023.1"/>
</dbReference>
<feature type="domain" description="KaiC" evidence="7">
    <location>
        <begin position="7"/>
        <end position="241"/>
    </location>
</feature>
<reference evidence="8 9" key="1">
    <citation type="journal article" date="2019" name="Int. J. Syst. Evol. Microbiol.">
        <title>The Global Catalogue of Microorganisms (GCM) 10K type strain sequencing project: providing services to taxonomists for standard genome sequencing and annotation.</title>
        <authorList>
            <consortium name="The Broad Institute Genomics Platform"/>
            <consortium name="The Broad Institute Genome Sequencing Center for Infectious Disease"/>
            <person name="Wu L."/>
            <person name="Ma J."/>
        </authorList>
    </citation>
    <scope>NUCLEOTIDE SEQUENCE [LARGE SCALE GENOMIC DNA]</scope>
    <source>
        <strain evidence="8 9">Y73</strain>
    </source>
</reference>
<evidence type="ECO:0000256" key="5">
    <source>
        <dbReference type="ARBA" id="ARBA00022777"/>
    </source>
</evidence>
<evidence type="ECO:0000256" key="1">
    <source>
        <dbReference type="ARBA" id="ARBA00012513"/>
    </source>
</evidence>
<feature type="domain" description="KaiC" evidence="7">
    <location>
        <begin position="243"/>
        <end position="477"/>
    </location>
</feature>
<evidence type="ECO:0000313" key="9">
    <source>
        <dbReference type="Proteomes" id="UP001596333"/>
    </source>
</evidence>
<evidence type="ECO:0000259" key="7">
    <source>
        <dbReference type="PROSITE" id="PS51146"/>
    </source>
</evidence>
<evidence type="ECO:0000313" key="8">
    <source>
        <dbReference type="EMBL" id="MFC6890414.1"/>
    </source>
</evidence>
<evidence type="ECO:0000256" key="3">
    <source>
        <dbReference type="ARBA" id="ARBA00022679"/>
    </source>
</evidence>
<evidence type="ECO:0000256" key="2">
    <source>
        <dbReference type="ARBA" id="ARBA00022553"/>
    </source>
</evidence>
<keyword evidence="3" id="KW-0808">Transferase</keyword>
<dbReference type="InterPro" id="IPR027417">
    <property type="entry name" value="P-loop_NTPase"/>
</dbReference>
<dbReference type="SMART" id="SM00382">
    <property type="entry name" value="AAA"/>
    <property type="match status" value="2"/>
</dbReference>
<name>A0ABD5ULQ6_9EURY</name>
<evidence type="ECO:0000256" key="6">
    <source>
        <dbReference type="ARBA" id="ARBA00022801"/>
    </source>
</evidence>
<dbReference type="GO" id="GO:0004674">
    <property type="term" value="F:protein serine/threonine kinase activity"/>
    <property type="evidence" value="ECO:0007669"/>
    <property type="project" value="UniProtKB-EC"/>
</dbReference>